<dbReference type="SUPFAM" id="SSF56112">
    <property type="entry name" value="Protein kinase-like (PK-like)"/>
    <property type="match status" value="1"/>
</dbReference>
<dbReference type="InterPro" id="IPR045307">
    <property type="entry name" value="ADCK1_dom"/>
</dbReference>
<dbReference type="PANTHER" id="PTHR43173">
    <property type="entry name" value="ABC1 FAMILY PROTEIN"/>
    <property type="match status" value="1"/>
</dbReference>
<comment type="caution">
    <text evidence="3">The sequence shown here is derived from an EMBL/GenBank/DDBJ whole genome shotgun (WGS) entry which is preliminary data.</text>
</comment>
<dbReference type="Proteomes" id="UP000466442">
    <property type="component" value="Unassembled WGS sequence"/>
</dbReference>
<accession>A0A6A4IST4</accession>
<dbReference type="Pfam" id="PF03109">
    <property type="entry name" value="ABC1"/>
    <property type="match status" value="1"/>
</dbReference>
<dbReference type="OrthoDB" id="427480at2759"/>
<dbReference type="InterPro" id="IPR051130">
    <property type="entry name" value="Mito_struct-func_regulator"/>
</dbReference>
<feature type="domain" description="ABC1 atypical kinase-like" evidence="2">
    <location>
        <begin position="155"/>
        <end position="400"/>
    </location>
</feature>
<name>A0A6A4IST4_APOLU</name>
<dbReference type="InterPro" id="IPR011009">
    <property type="entry name" value="Kinase-like_dom_sf"/>
</dbReference>
<evidence type="ECO:0000259" key="2">
    <source>
        <dbReference type="Pfam" id="PF03109"/>
    </source>
</evidence>
<dbReference type="AlphaFoldDB" id="A0A6A4IST4"/>
<evidence type="ECO:0000256" key="1">
    <source>
        <dbReference type="ARBA" id="ARBA00009670"/>
    </source>
</evidence>
<dbReference type="CDD" id="cd13969">
    <property type="entry name" value="ADCK1-like"/>
    <property type="match status" value="1"/>
</dbReference>
<evidence type="ECO:0000313" key="4">
    <source>
        <dbReference type="Proteomes" id="UP000466442"/>
    </source>
</evidence>
<protein>
    <recommendedName>
        <fullName evidence="2">ABC1 atypical kinase-like domain-containing protein</fullName>
    </recommendedName>
</protein>
<organism evidence="3 4">
    <name type="scientific">Apolygus lucorum</name>
    <name type="common">Small green plant bug</name>
    <name type="synonym">Lygocoris lucorum</name>
    <dbReference type="NCBI Taxonomy" id="248454"/>
    <lineage>
        <taxon>Eukaryota</taxon>
        <taxon>Metazoa</taxon>
        <taxon>Ecdysozoa</taxon>
        <taxon>Arthropoda</taxon>
        <taxon>Hexapoda</taxon>
        <taxon>Insecta</taxon>
        <taxon>Pterygota</taxon>
        <taxon>Neoptera</taxon>
        <taxon>Paraneoptera</taxon>
        <taxon>Hemiptera</taxon>
        <taxon>Heteroptera</taxon>
        <taxon>Panheteroptera</taxon>
        <taxon>Cimicomorpha</taxon>
        <taxon>Miridae</taxon>
        <taxon>Mirini</taxon>
        <taxon>Apolygus</taxon>
    </lineage>
</organism>
<dbReference type="PANTHER" id="PTHR43173:SF28">
    <property type="entry name" value="AARF DOMAIN CONTAINING KINASE 5"/>
    <property type="match status" value="1"/>
</dbReference>
<sequence length="568" mass="64900">MALLTSGHFRSAQNLARGFATIRSRSQQLDSPRFRKTKVALLLGGTSSLVGGGYYFTKNEQERRQIRVAGGGIVRFFRTSYIGTVISLDYYWSLWNVPEVDPEYVKILSEVHKRSAERILKGCLKNGGLYIKLGQGLVIMDHVLPKEYINTLRVLQNECLVRSPDEVHQLFQEEFQEEVTSLFKEFDEKPIAAASLAQVFKATTKDGDQVAVKVQYLDLQDRFSGDITTLSIILNIAGWLHKDFDFAWVLNELKGTLEKELNFLLEAKNSERCALDLKHLPFVYVPKVLWTYSTPRVLTTEFIDGIKISDKETLLANGIKLDDLDYKLFSAFSEQIFYTGFVHADPHPGNILVRKDANKQTQLVILDHGLYEDVPSNVRESLRNLWKAMVLNDHSAMKKYSVELGIKAVDYRLFCIAIGQRYITASSNDKEDSKLIRMLFAPQKSRNKLTPEEKARLNIELSALRNRSLEIFKAMPSKLMLVTRNINTIRSIARGHGDPVNRYNVMARCAAKGTFETKQARGPVGTFKRFYERANFEVKLWIGGVRIWWWKTVVNVLVILTGRRAEVE</sequence>
<keyword evidence="4" id="KW-1185">Reference proteome</keyword>
<evidence type="ECO:0000313" key="3">
    <source>
        <dbReference type="EMBL" id="KAF6201279.1"/>
    </source>
</evidence>
<gene>
    <name evidence="3" type="ORF">GE061_005726</name>
</gene>
<dbReference type="InterPro" id="IPR004147">
    <property type="entry name" value="ABC1_dom"/>
</dbReference>
<dbReference type="EMBL" id="WIXP02000013">
    <property type="protein sequence ID" value="KAF6201279.1"/>
    <property type="molecule type" value="Genomic_DNA"/>
</dbReference>
<comment type="similarity">
    <text evidence="1">Belongs to the protein kinase superfamily. ADCK protein kinase family.</text>
</comment>
<proteinExistence type="inferred from homology"/>
<reference evidence="3" key="1">
    <citation type="journal article" date="2021" name="Mol. Ecol. Resour.">
        <title>Apolygus lucorum genome provides insights into omnivorousness and mesophyll feeding.</title>
        <authorList>
            <person name="Liu Y."/>
            <person name="Liu H."/>
            <person name="Wang H."/>
            <person name="Huang T."/>
            <person name="Liu B."/>
            <person name="Yang B."/>
            <person name="Yin L."/>
            <person name="Li B."/>
            <person name="Zhang Y."/>
            <person name="Zhang S."/>
            <person name="Jiang F."/>
            <person name="Zhang X."/>
            <person name="Ren Y."/>
            <person name="Wang B."/>
            <person name="Wang S."/>
            <person name="Lu Y."/>
            <person name="Wu K."/>
            <person name="Fan W."/>
            <person name="Wang G."/>
        </authorList>
    </citation>
    <scope>NUCLEOTIDE SEQUENCE</scope>
    <source>
        <strain evidence="3">12Hb</strain>
    </source>
</reference>